<dbReference type="CDD" id="cd01172">
    <property type="entry name" value="RfaE_like"/>
    <property type="match status" value="1"/>
</dbReference>
<name>A1ZNS2_MICM2</name>
<dbReference type="PROSITE" id="PS00583">
    <property type="entry name" value="PFKB_KINASES_1"/>
    <property type="match status" value="1"/>
</dbReference>
<dbReference type="PANTHER" id="PTHR46969:SF1">
    <property type="entry name" value="BIFUNCTIONAL PROTEIN HLDE"/>
    <property type="match status" value="1"/>
</dbReference>
<gene>
    <name evidence="4" type="ORF">M23134_02630</name>
</gene>
<dbReference type="GO" id="GO:0005829">
    <property type="term" value="C:cytosol"/>
    <property type="evidence" value="ECO:0007669"/>
    <property type="project" value="TreeGrafter"/>
</dbReference>
<keyword evidence="2" id="KW-0418">Kinase</keyword>
<dbReference type="GO" id="GO:0016773">
    <property type="term" value="F:phosphotransferase activity, alcohol group as acceptor"/>
    <property type="evidence" value="ECO:0007669"/>
    <property type="project" value="InterPro"/>
</dbReference>
<dbReference type="InterPro" id="IPR011611">
    <property type="entry name" value="PfkB_dom"/>
</dbReference>
<evidence type="ECO:0000259" key="3">
    <source>
        <dbReference type="Pfam" id="PF00294"/>
    </source>
</evidence>
<evidence type="ECO:0000313" key="4">
    <source>
        <dbReference type="EMBL" id="EAY27961.1"/>
    </source>
</evidence>
<reference evidence="4 5" key="1">
    <citation type="submission" date="2007-01" db="EMBL/GenBank/DDBJ databases">
        <authorList>
            <person name="Haygood M."/>
            <person name="Podell S."/>
            <person name="Anderson C."/>
            <person name="Hopkinson B."/>
            <person name="Roe K."/>
            <person name="Barbeau K."/>
            <person name="Gaasterland T."/>
            <person name="Ferriera S."/>
            <person name="Johnson J."/>
            <person name="Kravitz S."/>
            <person name="Beeson K."/>
            <person name="Sutton G."/>
            <person name="Rogers Y.-H."/>
            <person name="Friedman R."/>
            <person name="Frazier M."/>
            <person name="Venter J.C."/>
        </authorList>
    </citation>
    <scope>NUCLEOTIDE SEQUENCE [LARGE SCALE GENOMIC DNA]</scope>
    <source>
        <strain evidence="4 5">ATCC 23134</strain>
    </source>
</reference>
<evidence type="ECO:0000313" key="5">
    <source>
        <dbReference type="Proteomes" id="UP000004095"/>
    </source>
</evidence>
<keyword evidence="5" id="KW-1185">Reference proteome</keyword>
<accession>A1ZNS2</accession>
<dbReference type="AlphaFoldDB" id="A1ZNS2"/>
<dbReference type="EMBL" id="AAWS01000019">
    <property type="protein sequence ID" value="EAY27961.1"/>
    <property type="molecule type" value="Genomic_DNA"/>
</dbReference>
<evidence type="ECO:0000256" key="1">
    <source>
        <dbReference type="ARBA" id="ARBA00022679"/>
    </source>
</evidence>
<keyword evidence="1" id="KW-0808">Transferase</keyword>
<dbReference type="OrthoDB" id="9802794at2"/>
<dbReference type="GO" id="GO:0033786">
    <property type="term" value="F:heptose-1-phosphate adenylyltransferase activity"/>
    <property type="evidence" value="ECO:0007669"/>
    <property type="project" value="TreeGrafter"/>
</dbReference>
<dbReference type="Pfam" id="PF00294">
    <property type="entry name" value="PfkB"/>
    <property type="match status" value="1"/>
</dbReference>
<comment type="caution">
    <text evidence="4">The sequence shown here is derived from an EMBL/GenBank/DDBJ whole genome shotgun (WGS) entry which is preliminary data.</text>
</comment>
<sequence>MQYDSIEAIFDAFSQQRILIIGDVMVDSYLWGKVERISPEAPVPIVQVQQREKRLGGAANVAMNIQALGAEPVLCSVIGNDGSGTDLLNLLDAHRLPKEGMLQSKERITTIKHRILSGHQHILRVDHEHTTNLTPTETHSLLALVKKLAASCQAIIFEDYDKGVLGEELIQGVIEYANAKGIPTIVDPKKKNFLNYAGATLFKPNLKELKDGLKIEFNAKDANELKDAVVKLKQTLQVKQALVTLSELGVYMDNGKDKVHIPAHLRSIADVSGAGDTLVSVAALCLALNTSPRFTAALSNLAGGLVCEHLGVVSIDKQLLLNEAIKHNILQP</sequence>
<organism evidence="4 5">
    <name type="scientific">Microscilla marina ATCC 23134</name>
    <dbReference type="NCBI Taxonomy" id="313606"/>
    <lineage>
        <taxon>Bacteria</taxon>
        <taxon>Pseudomonadati</taxon>
        <taxon>Bacteroidota</taxon>
        <taxon>Cytophagia</taxon>
        <taxon>Cytophagales</taxon>
        <taxon>Microscillaceae</taxon>
        <taxon>Microscilla</taxon>
    </lineage>
</organism>
<dbReference type="PANTHER" id="PTHR46969">
    <property type="entry name" value="BIFUNCTIONAL PROTEIN HLDE"/>
    <property type="match status" value="1"/>
</dbReference>
<dbReference type="RefSeq" id="WP_002698616.1">
    <property type="nucleotide sequence ID" value="NZ_AAWS01000019.1"/>
</dbReference>
<dbReference type="Proteomes" id="UP000004095">
    <property type="component" value="Unassembled WGS sequence"/>
</dbReference>
<evidence type="ECO:0000256" key="2">
    <source>
        <dbReference type="ARBA" id="ARBA00022777"/>
    </source>
</evidence>
<dbReference type="InterPro" id="IPR029056">
    <property type="entry name" value="Ribokinase-like"/>
</dbReference>
<dbReference type="Gene3D" id="3.40.1190.20">
    <property type="match status" value="1"/>
</dbReference>
<dbReference type="InterPro" id="IPR011913">
    <property type="entry name" value="RfaE_dom_I"/>
</dbReference>
<dbReference type="SUPFAM" id="SSF53613">
    <property type="entry name" value="Ribokinase-like"/>
    <property type="match status" value="1"/>
</dbReference>
<protein>
    <submittedName>
        <fullName evidence="4">Bifunctional protein HldE</fullName>
    </submittedName>
</protein>
<dbReference type="GO" id="GO:0033785">
    <property type="term" value="F:heptose 7-phosphate kinase activity"/>
    <property type="evidence" value="ECO:0007669"/>
    <property type="project" value="TreeGrafter"/>
</dbReference>
<proteinExistence type="predicted"/>
<dbReference type="InterPro" id="IPR002173">
    <property type="entry name" value="Carboh/pur_kinase_PfkB_CS"/>
</dbReference>
<dbReference type="eggNOG" id="COG2870">
    <property type="taxonomic scope" value="Bacteria"/>
</dbReference>
<feature type="domain" description="Carbohydrate kinase PfkB" evidence="3">
    <location>
        <begin position="16"/>
        <end position="313"/>
    </location>
</feature>